<dbReference type="Gene3D" id="3.40.50.720">
    <property type="entry name" value="NAD(P)-binding Rossmann-like Domain"/>
    <property type="match status" value="1"/>
</dbReference>
<dbReference type="Pfam" id="PF00899">
    <property type="entry name" value="ThiF"/>
    <property type="match status" value="1"/>
</dbReference>
<evidence type="ECO:0000313" key="2">
    <source>
        <dbReference type="EMBL" id="KAF9764883.1"/>
    </source>
</evidence>
<dbReference type="Proteomes" id="UP000740883">
    <property type="component" value="Unassembled WGS sequence"/>
</dbReference>
<dbReference type="GO" id="GO:0008641">
    <property type="term" value="F:ubiquitin-like modifier activating enzyme activity"/>
    <property type="evidence" value="ECO:0007669"/>
    <property type="project" value="InterPro"/>
</dbReference>
<evidence type="ECO:0000259" key="1">
    <source>
        <dbReference type="Pfam" id="PF00899"/>
    </source>
</evidence>
<dbReference type="AlphaFoldDB" id="A0A9P6H1C8"/>
<organism evidence="2 3">
    <name type="scientific">Nosema granulosis</name>
    <dbReference type="NCBI Taxonomy" id="83296"/>
    <lineage>
        <taxon>Eukaryota</taxon>
        <taxon>Fungi</taxon>
        <taxon>Fungi incertae sedis</taxon>
        <taxon>Microsporidia</taxon>
        <taxon>Nosematidae</taxon>
        <taxon>Nosema</taxon>
    </lineage>
</organism>
<dbReference type="OrthoDB" id="10255449at2759"/>
<accession>A0A9P6H1C8</accession>
<evidence type="ECO:0000313" key="3">
    <source>
        <dbReference type="Proteomes" id="UP000740883"/>
    </source>
</evidence>
<keyword evidence="3" id="KW-1185">Reference proteome</keyword>
<sequence length="226" mass="26032">MVNLNRLFPFKESDIGRFKSQAASSIFGCEYSTKDLLSFDTCEISKFDCIILAVDNVETRMHLNLLFKQSTCRYLLDCGVVGDSAHALITDKNNFCLYCIKELYDTSQNLNLCTLKYLHKHINKENRFEMLKSYVGYYRNLGLEPREIVQKFNQKSSLPATFEEVKHLFENIIPSICYVNSICASFVVSLLENKIDGNFILYNGNQGISIQSLRLERDPSCFLCKF</sequence>
<feature type="domain" description="THIF-type NAD/FAD binding fold" evidence="1">
    <location>
        <begin position="2"/>
        <end position="221"/>
    </location>
</feature>
<protein>
    <submittedName>
        <fullName evidence="2">NEDD8-activating enzyme E1 catalytic subunit</fullName>
    </submittedName>
</protein>
<dbReference type="SUPFAM" id="SSF69572">
    <property type="entry name" value="Activating enzymes of the ubiquitin-like proteins"/>
    <property type="match status" value="1"/>
</dbReference>
<dbReference type="EMBL" id="SBJO01000006">
    <property type="protein sequence ID" value="KAF9764883.1"/>
    <property type="molecule type" value="Genomic_DNA"/>
</dbReference>
<gene>
    <name evidence="2" type="primary">ECR1</name>
    <name evidence="2" type="ORF">NGRA_0203</name>
</gene>
<comment type="caution">
    <text evidence="2">The sequence shown here is derived from an EMBL/GenBank/DDBJ whole genome shotgun (WGS) entry which is preliminary data.</text>
</comment>
<dbReference type="InterPro" id="IPR000594">
    <property type="entry name" value="ThiF_NAD_FAD-bd"/>
</dbReference>
<name>A0A9P6H1C8_9MICR</name>
<proteinExistence type="predicted"/>
<dbReference type="InterPro" id="IPR035985">
    <property type="entry name" value="Ubiquitin-activating_enz"/>
</dbReference>
<reference evidence="2 3" key="1">
    <citation type="journal article" date="2020" name="Genome Biol. Evol.">
        <title>Comparative genomics of strictly vertically transmitted, feminizing microsporidia endosymbionts of amphipod crustaceans.</title>
        <authorList>
            <person name="Cormier A."/>
            <person name="Chebbi M.A."/>
            <person name="Giraud I."/>
            <person name="Wattier R."/>
            <person name="Teixeira M."/>
            <person name="Gilbert C."/>
            <person name="Rigaud T."/>
            <person name="Cordaux R."/>
        </authorList>
    </citation>
    <scope>NUCLEOTIDE SEQUENCE [LARGE SCALE GENOMIC DNA]</scope>
    <source>
        <strain evidence="2 3">Ou3-Ou53</strain>
    </source>
</reference>